<dbReference type="WBParaSite" id="SPAL_0000265000.1">
    <property type="protein sequence ID" value="SPAL_0000265000.1"/>
    <property type="gene ID" value="SPAL_0000265000"/>
</dbReference>
<feature type="region of interest" description="Disordered" evidence="4">
    <location>
        <begin position="363"/>
        <end position="527"/>
    </location>
</feature>
<feature type="region of interest" description="Disordered" evidence="4">
    <location>
        <begin position="254"/>
        <end position="275"/>
    </location>
</feature>
<evidence type="ECO:0000259" key="5">
    <source>
        <dbReference type="PROSITE" id="PS50102"/>
    </source>
</evidence>
<name>A0A0N5B9D4_STREA</name>
<dbReference type="PANTHER" id="PTHR13976">
    <property type="entry name" value="HETEROGENEOUS NUCLEAR RIBONUCLEOPROTEIN-RELATED"/>
    <property type="match status" value="1"/>
</dbReference>
<evidence type="ECO:0000256" key="2">
    <source>
        <dbReference type="ARBA" id="ARBA00022884"/>
    </source>
</evidence>
<dbReference type="PROSITE" id="PS50102">
    <property type="entry name" value="RRM"/>
    <property type="match status" value="2"/>
</dbReference>
<dbReference type="InterPro" id="IPR050666">
    <property type="entry name" value="ESRP"/>
</dbReference>
<dbReference type="GO" id="GO:0003723">
    <property type="term" value="F:RNA binding"/>
    <property type="evidence" value="ECO:0007669"/>
    <property type="project" value="UniProtKB-UniRule"/>
</dbReference>
<evidence type="ECO:0000313" key="6">
    <source>
        <dbReference type="Proteomes" id="UP000046392"/>
    </source>
</evidence>
<feature type="region of interest" description="Disordered" evidence="4">
    <location>
        <begin position="121"/>
        <end position="141"/>
    </location>
</feature>
<feature type="compositionally biased region" description="Low complexity" evidence="4">
    <location>
        <begin position="485"/>
        <end position="496"/>
    </location>
</feature>
<feature type="compositionally biased region" description="Low complexity" evidence="4">
    <location>
        <begin position="504"/>
        <end position="524"/>
    </location>
</feature>
<dbReference type="Pfam" id="PF00076">
    <property type="entry name" value="RRM_1"/>
    <property type="match status" value="1"/>
</dbReference>
<protein>
    <submittedName>
        <fullName evidence="7">RRM domain-containing protein</fullName>
    </submittedName>
</protein>
<sequence>MPSNIVLRLSNVPFTAKASDIRGLFEGITIPIGFIVIVGGPSSDAFVKFSSDEDAEKAKNMNFTIHGVPVTKEVTDTKTMTSIVNFVKDMAIKVEQSKGNMIQNGIVDCPEKRNGLPVKRKTLFGDSDGAPPPKKSTPPREPCKYVEMTRLPNEIIKREELVSFLNTSDSLKMSDIKIVFDSMTGIHLNTLIRCTTTADFEKILSKDGENGIRVKESTDEAFDKAEDDTLQQYLPPPSKEIVIGAKKVLQELPPVNSNINNGNGGQSQQPSSDEGDVNRVFVEITNVPFRVTVKELQGLCKRVRIFYRELYRCYNADDRPSDRWLMEFVDEKDADKLTTLREVIGGREVIIRKISNVEAEEYLSIPPPPDAYPRKNPFPPRPVKVEEPPAPVKKDHDSVYDDRGGRSENGRYSPRRDDMRYESNRSRDSKPTRQPLLGDRKEPPKRYDKDDYGKDNNSYRDRDRNYGRDDYRRVDSRPSRDYSNDRSYSSSSSSSRRPVDDRVSSSSSYNSNHSTSHTSSSNHRPSSKEFYQQKLNTTTPEELDIDISILDAIGNSGCVVITKGMPTTITLDSVVDFFKGYPVKRETALMKLDDSGRPTGECLLAFTDSNYAKEAVLHLNGKRMDRQPISVALIKY</sequence>
<feature type="compositionally biased region" description="Pro residues" evidence="4">
    <location>
        <begin position="365"/>
        <end position="382"/>
    </location>
</feature>
<feature type="compositionally biased region" description="Basic and acidic residues" evidence="4">
    <location>
        <begin position="438"/>
        <end position="484"/>
    </location>
</feature>
<dbReference type="Proteomes" id="UP000046392">
    <property type="component" value="Unplaced"/>
</dbReference>
<dbReference type="STRING" id="174720.A0A0N5B9D4"/>
<accession>A0A0N5B9D4</accession>
<keyword evidence="2 3" id="KW-0694">RNA-binding</keyword>
<evidence type="ECO:0000313" key="7">
    <source>
        <dbReference type="WBParaSite" id="SPAL_0000265000.1"/>
    </source>
</evidence>
<feature type="domain" description="RRM" evidence="5">
    <location>
        <begin position="5"/>
        <end position="99"/>
    </location>
</feature>
<dbReference type="AlphaFoldDB" id="A0A0N5B9D4"/>
<dbReference type="Gene3D" id="3.30.70.330">
    <property type="match status" value="3"/>
</dbReference>
<reference evidence="7" key="1">
    <citation type="submission" date="2017-02" db="UniProtKB">
        <authorList>
            <consortium name="WormBaseParasite"/>
        </authorList>
    </citation>
    <scope>IDENTIFICATION</scope>
</reference>
<keyword evidence="1" id="KW-0677">Repeat</keyword>
<feature type="compositionally biased region" description="Low complexity" evidence="4">
    <location>
        <begin position="254"/>
        <end position="272"/>
    </location>
</feature>
<evidence type="ECO:0000256" key="3">
    <source>
        <dbReference type="PROSITE-ProRule" id="PRU00176"/>
    </source>
</evidence>
<proteinExistence type="predicted"/>
<dbReference type="SMART" id="SM00360">
    <property type="entry name" value="RRM"/>
    <property type="match status" value="2"/>
</dbReference>
<evidence type="ECO:0000256" key="4">
    <source>
        <dbReference type="SAM" id="MobiDB-lite"/>
    </source>
</evidence>
<feature type="domain" description="RRM" evidence="5">
    <location>
        <begin position="558"/>
        <end position="636"/>
    </location>
</feature>
<evidence type="ECO:0000256" key="1">
    <source>
        <dbReference type="ARBA" id="ARBA00022737"/>
    </source>
</evidence>
<dbReference type="InterPro" id="IPR035979">
    <property type="entry name" value="RBD_domain_sf"/>
</dbReference>
<feature type="compositionally biased region" description="Pro residues" evidence="4">
    <location>
        <begin position="130"/>
        <end position="140"/>
    </location>
</feature>
<dbReference type="SUPFAM" id="SSF54928">
    <property type="entry name" value="RNA-binding domain, RBD"/>
    <property type="match status" value="2"/>
</dbReference>
<feature type="compositionally biased region" description="Basic and acidic residues" evidence="4">
    <location>
        <begin position="383"/>
        <end position="431"/>
    </location>
</feature>
<keyword evidence="6" id="KW-1185">Reference proteome</keyword>
<dbReference type="InterPro" id="IPR012677">
    <property type="entry name" value="Nucleotide-bd_a/b_plait_sf"/>
</dbReference>
<dbReference type="InterPro" id="IPR000504">
    <property type="entry name" value="RRM_dom"/>
</dbReference>
<organism evidence="6 7">
    <name type="scientific">Strongyloides papillosus</name>
    <name type="common">Intestinal threadworm</name>
    <dbReference type="NCBI Taxonomy" id="174720"/>
    <lineage>
        <taxon>Eukaryota</taxon>
        <taxon>Metazoa</taxon>
        <taxon>Ecdysozoa</taxon>
        <taxon>Nematoda</taxon>
        <taxon>Chromadorea</taxon>
        <taxon>Rhabditida</taxon>
        <taxon>Tylenchina</taxon>
        <taxon>Panagrolaimomorpha</taxon>
        <taxon>Strongyloidoidea</taxon>
        <taxon>Strongyloididae</taxon>
        <taxon>Strongyloides</taxon>
    </lineage>
</organism>